<dbReference type="GO" id="GO:0005829">
    <property type="term" value="C:cytosol"/>
    <property type="evidence" value="ECO:0007669"/>
    <property type="project" value="TreeGrafter"/>
</dbReference>
<dbReference type="AlphaFoldDB" id="A0A0A1WQZ5"/>
<dbReference type="CDD" id="cd05301">
    <property type="entry name" value="GDH"/>
    <property type="match status" value="1"/>
</dbReference>
<feature type="domain" description="D-isomer specific 2-hydroxyacid dehydrogenase catalytic" evidence="4">
    <location>
        <begin position="12"/>
        <end position="320"/>
    </location>
</feature>
<dbReference type="InterPro" id="IPR029753">
    <property type="entry name" value="D-isomer_DH_CS"/>
</dbReference>
<dbReference type="PANTHER" id="PTHR10996">
    <property type="entry name" value="2-HYDROXYACID DEHYDROGENASE-RELATED"/>
    <property type="match status" value="1"/>
</dbReference>
<dbReference type="GO" id="GO:0030267">
    <property type="term" value="F:glyoxylate reductase (NADPH) activity"/>
    <property type="evidence" value="ECO:0007669"/>
    <property type="project" value="TreeGrafter"/>
</dbReference>
<dbReference type="SUPFAM" id="SSF52283">
    <property type="entry name" value="Formate/glycerate dehydrogenase catalytic domain-like"/>
    <property type="match status" value="1"/>
</dbReference>
<evidence type="ECO:0000259" key="4">
    <source>
        <dbReference type="Pfam" id="PF00389"/>
    </source>
</evidence>
<organism evidence="6">
    <name type="scientific">Zeugodacus cucurbitae</name>
    <name type="common">Melon fruit fly</name>
    <name type="synonym">Bactrocera cucurbitae</name>
    <dbReference type="NCBI Taxonomy" id="28588"/>
    <lineage>
        <taxon>Eukaryota</taxon>
        <taxon>Metazoa</taxon>
        <taxon>Ecdysozoa</taxon>
        <taxon>Arthropoda</taxon>
        <taxon>Hexapoda</taxon>
        <taxon>Insecta</taxon>
        <taxon>Pterygota</taxon>
        <taxon>Neoptera</taxon>
        <taxon>Endopterygota</taxon>
        <taxon>Diptera</taxon>
        <taxon>Brachycera</taxon>
        <taxon>Muscomorpha</taxon>
        <taxon>Tephritoidea</taxon>
        <taxon>Tephritidae</taxon>
        <taxon>Zeugodacus</taxon>
        <taxon>Zeugodacus</taxon>
    </lineage>
</organism>
<proteinExistence type="inferred from homology"/>
<sequence>MASATRHLHKVLVSHPEVPKAALELLQQRGCETIVCESVPPSRAEIIRKLPGVDAIFWAHYQPLNAEILDAAGKQLKAVSTMSSGIDYADVAEFKRRQMPLGHTPGIVKNSVADIAVGLMISAGRHFQAGRQEIENSLWRTERINWLMGQEVRGSVVGFMGFGGIGQAVVKRLQGWEAAKFIYHTRSTHENPYGAIHVPFDQLLRESDFLVVTCPLTAETRGKFNADAFKQMKSNCVFVNVGRGGIVDQPALVDALKSGEIAAAGLDVMTPEPLPADDPLLKLPNCVVIPHIGTQTMQTTTEMALTAANNILNALEGKPMVCPAY</sequence>
<reference evidence="6" key="1">
    <citation type="submission" date="2014-11" db="EMBL/GenBank/DDBJ databases">
        <authorList>
            <person name="Geib S."/>
        </authorList>
    </citation>
    <scope>NUCLEOTIDE SEQUENCE</scope>
</reference>
<reference evidence="6" key="2">
    <citation type="journal article" date="2015" name="Gigascience">
        <title>Reconstructing a comprehensive transcriptome assembly of a white-pupal translocated strain of the pest fruit fly Bactrocera cucurbitae.</title>
        <authorList>
            <person name="Sim S.B."/>
            <person name="Calla B."/>
            <person name="Hall B."/>
            <person name="DeRego T."/>
            <person name="Geib S.M."/>
        </authorList>
    </citation>
    <scope>NUCLEOTIDE SEQUENCE</scope>
</reference>
<feature type="domain" description="D-isomer specific 2-hydroxyacid dehydrogenase NAD-binding" evidence="5">
    <location>
        <begin position="117"/>
        <end position="293"/>
    </location>
</feature>
<keyword evidence="6" id="KW-0670">Pyruvate</keyword>
<dbReference type="Pfam" id="PF02826">
    <property type="entry name" value="2-Hacid_dh_C"/>
    <property type="match status" value="1"/>
</dbReference>
<evidence type="ECO:0000256" key="1">
    <source>
        <dbReference type="ARBA" id="ARBA00023002"/>
    </source>
</evidence>
<accession>A0A0A1WQZ5</accession>
<dbReference type="GO" id="GO:0008465">
    <property type="term" value="F:hydroxypyruvate reductase (NADH) activity"/>
    <property type="evidence" value="ECO:0007669"/>
    <property type="project" value="TreeGrafter"/>
</dbReference>
<dbReference type="Pfam" id="PF00389">
    <property type="entry name" value="2-Hacid_dh"/>
    <property type="match status" value="1"/>
</dbReference>
<gene>
    <name evidence="6" type="primary">Grhpr_0</name>
    <name evidence="7" type="synonym">Grhpr_1</name>
    <name evidence="6" type="ORF">g.10464</name>
    <name evidence="7" type="ORF">g.10465</name>
</gene>
<evidence type="ECO:0000313" key="6">
    <source>
        <dbReference type="EMBL" id="JAD01262.1"/>
    </source>
</evidence>
<dbReference type="SUPFAM" id="SSF51735">
    <property type="entry name" value="NAD(P)-binding Rossmann-fold domains"/>
    <property type="match status" value="1"/>
</dbReference>
<protein>
    <recommendedName>
        <fullName evidence="2">Glyoxylate reductase/hydroxypyruvate reductase</fullName>
    </recommendedName>
</protein>
<dbReference type="InterPro" id="IPR006140">
    <property type="entry name" value="D-isomer_DH_NAD-bd"/>
</dbReference>
<dbReference type="InterPro" id="IPR006139">
    <property type="entry name" value="D-isomer_2_OHA_DH_cat_dom"/>
</dbReference>
<dbReference type="PROSITE" id="PS00671">
    <property type="entry name" value="D_2_HYDROXYACID_DH_3"/>
    <property type="match status" value="1"/>
</dbReference>
<name>A0A0A1WQZ5_ZEUCU</name>
<dbReference type="EMBL" id="GBXI01013030">
    <property type="protein sequence ID" value="JAD01262.1"/>
    <property type="molecule type" value="Transcribed_RNA"/>
</dbReference>
<evidence type="ECO:0000313" key="7">
    <source>
        <dbReference type="EMBL" id="JAD12695.1"/>
    </source>
</evidence>
<dbReference type="FunFam" id="3.40.50.720:FF:000026">
    <property type="entry name" value="Glyoxylate/hydroxypyruvate reductase B"/>
    <property type="match status" value="1"/>
</dbReference>
<comment type="similarity">
    <text evidence="3">Belongs to the D-isomer specific 2-hydroxyacid dehydrogenase family.</text>
</comment>
<keyword evidence="1 3" id="KW-0560">Oxidoreductase</keyword>
<dbReference type="GO" id="GO:0051287">
    <property type="term" value="F:NAD binding"/>
    <property type="evidence" value="ECO:0007669"/>
    <property type="project" value="InterPro"/>
</dbReference>
<evidence type="ECO:0000259" key="5">
    <source>
        <dbReference type="Pfam" id="PF02826"/>
    </source>
</evidence>
<dbReference type="InterPro" id="IPR050223">
    <property type="entry name" value="D-isomer_2-hydroxyacid_DH"/>
</dbReference>
<dbReference type="InterPro" id="IPR036291">
    <property type="entry name" value="NAD(P)-bd_dom_sf"/>
</dbReference>
<evidence type="ECO:0000256" key="3">
    <source>
        <dbReference type="RuleBase" id="RU003719"/>
    </source>
</evidence>
<dbReference type="PANTHER" id="PTHR10996:SF119">
    <property type="entry name" value="FI03731P-RELATED"/>
    <property type="match status" value="1"/>
</dbReference>
<dbReference type="Gene3D" id="3.40.50.720">
    <property type="entry name" value="NAD(P)-binding Rossmann-like Domain"/>
    <property type="match status" value="2"/>
</dbReference>
<evidence type="ECO:0000256" key="2">
    <source>
        <dbReference type="ARBA" id="ARBA00073306"/>
    </source>
</evidence>
<dbReference type="EMBL" id="GBXI01001597">
    <property type="protein sequence ID" value="JAD12695.1"/>
    <property type="molecule type" value="Transcribed_RNA"/>
</dbReference>